<dbReference type="Gene3D" id="1.20.1250.20">
    <property type="entry name" value="MFS general substrate transporter like domains"/>
    <property type="match status" value="1"/>
</dbReference>
<feature type="transmembrane region" description="Helical" evidence="7">
    <location>
        <begin position="250"/>
        <end position="271"/>
    </location>
</feature>
<dbReference type="InterPro" id="IPR036259">
    <property type="entry name" value="MFS_trans_sf"/>
</dbReference>
<evidence type="ECO:0000256" key="5">
    <source>
        <dbReference type="ARBA" id="ARBA00023136"/>
    </source>
</evidence>
<comment type="caution">
    <text evidence="8">The sequence shown here is derived from an EMBL/GenBank/DDBJ whole genome shotgun (WGS) entry which is preliminary data.</text>
</comment>
<feature type="transmembrane region" description="Helical" evidence="7">
    <location>
        <begin position="42"/>
        <end position="62"/>
    </location>
</feature>
<keyword evidence="5 7" id="KW-0472">Membrane</keyword>
<keyword evidence="2" id="KW-0813">Transport</keyword>
<dbReference type="PANTHER" id="PTHR23505:SF79">
    <property type="entry name" value="PROTEIN SPINSTER"/>
    <property type="match status" value="1"/>
</dbReference>
<evidence type="ECO:0000256" key="1">
    <source>
        <dbReference type="ARBA" id="ARBA00004141"/>
    </source>
</evidence>
<proteinExistence type="inferred from homology"/>
<dbReference type="GO" id="GO:0022857">
    <property type="term" value="F:transmembrane transporter activity"/>
    <property type="evidence" value="ECO:0007669"/>
    <property type="project" value="InterPro"/>
</dbReference>
<dbReference type="PANTHER" id="PTHR23505">
    <property type="entry name" value="SPINSTER"/>
    <property type="match status" value="1"/>
</dbReference>
<dbReference type="InterPro" id="IPR011701">
    <property type="entry name" value="MFS"/>
</dbReference>
<dbReference type="AlphaFoldDB" id="A0A3M7P2N8"/>
<name>A0A3M7P2N8_BRAPC</name>
<feature type="transmembrane region" description="Helical" evidence="7">
    <location>
        <begin position="12"/>
        <end position="30"/>
    </location>
</feature>
<evidence type="ECO:0000256" key="6">
    <source>
        <dbReference type="ARBA" id="ARBA00024338"/>
    </source>
</evidence>
<feature type="transmembrane region" description="Helical" evidence="7">
    <location>
        <begin position="291"/>
        <end position="316"/>
    </location>
</feature>
<dbReference type="Pfam" id="PF07690">
    <property type="entry name" value="MFS_1"/>
    <property type="match status" value="1"/>
</dbReference>
<comment type="similarity">
    <text evidence="6">Belongs to the major facilitator superfamily. Spinster (TC 2.A.1.49) family.</text>
</comment>
<dbReference type="EMBL" id="REGN01014075">
    <property type="protein sequence ID" value="RMZ93100.1"/>
    <property type="molecule type" value="Genomic_DNA"/>
</dbReference>
<evidence type="ECO:0000256" key="7">
    <source>
        <dbReference type="SAM" id="Phobius"/>
    </source>
</evidence>
<evidence type="ECO:0000313" key="9">
    <source>
        <dbReference type="Proteomes" id="UP000276133"/>
    </source>
</evidence>
<evidence type="ECO:0000256" key="4">
    <source>
        <dbReference type="ARBA" id="ARBA00022989"/>
    </source>
</evidence>
<keyword evidence="3 7" id="KW-0812">Transmembrane</keyword>
<dbReference type="InterPro" id="IPR044770">
    <property type="entry name" value="MFS_spinster-like"/>
</dbReference>
<evidence type="ECO:0000256" key="3">
    <source>
        <dbReference type="ARBA" id="ARBA00022692"/>
    </source>
</evidence>
<comment type="subcellular location">
    <subcellularLocation>
        <location evidence="1">Membrane</location>
        <topology evidence="1">Multi-pass membrane protein</topology>
    </subcellularLocation>
</comment>
<keyword evidence="9" id="KW-1185">Reference proteome</keyword>
<dbReference type="GO" id="GO:0016020">
    <property type="term" value="C:membrane"/>
    <property type="evidence" value="ECO:0007669"/>
    <property type="project" value="UniProtKB-SubCell"/>
</dbReference>
<dbReference type="SUPFAM" id="SSF103473">
    <property type="entry name" value="MFS general substrate transporter"/>
    <property type="match status" value="1"/>
</dbReference>
<feature type="transmembrane region" description="Helical" evidence="7">
    <location>
        <begin position="106"/>
        <end position="126"/>
    </location>
</feature>
<evidence type="ECO:0000256" key="2">
    <source>
        <dbReference type="ARBA" id="ARBA00022448"/>
    </source>
</evidence>
<organism evidence="8 9">
    <name type="scientific">Brachionus plicatilis</name>
    <name type="common">Marine rotifer</name>
    <name type="synonym">Brachionus muelleri</name>
    <dbReference type="NCBI Taxonomy" id="10195"/>
    <lineage>
        <taxon>Eukaryota</taxon>
        <taxon>Metazoa</taxon>
        <taxon>Spiralia</taxon>
        <taxon>Gnathifera</taxon>
        <taxon>Rotifera</taxon>
        <taxon>Eurotatoria</taxon>
        <taxon>Monogononta</taxon>
        <taxon>Pseudotrocha</taxon>
        <taxon>Ploima</taxon>
        <taxon>Brachionidae</taxon>
        <taxon>Brachionus</taxon>
    </lineage>
</organism>
<accession>A0A3M7P2N8</accession>
<gene>
    <name evidence="8" type="ORF">BpHYR1_022437</name>
</gene>
<feature type="transmembrane region" description="Helical" evidence="7">
    <location>
        <begin position="150"/>
        <end position="173"/>
    </location>
</feature>
<feature type="transmembrane region" description="Helical" evidence="7">
    <location>
        <begin position="185"/>
        <end position="204"/>
    </location>
</feature>
<keyword evidence="4 7" id="KW-1133">Transmembrane helix</keyword>
<dbReference type="STRING" id="10195.A0A3M7P2N8"/>
<evidence type="ECO:0000313" key="8">
    <source>
        <dbReference type="EMBL" id="RMZ93100.1"/>
    </source>
</evidence>
<dbReference type="Proteomes" id="UP000276133">
    <property type="component" value="Unassembled WGS sequence"/>
</dbReference>
<feature type="transmembrane region" description="Helical" evidence="7">
    <location>
        <begin position="210"/>
        <end position="230"/>
    </location>
</feature>
<dbReference type="OrthoDB" id="6770063at2759"/>
<reference evidence="8 9" key="1">
    <citation type="journal article" date="2018" name="Sci. Rep.">
        <title>Genomic signatures of local adaptation to the degree of environmental predictability in rotifers.</title>
        <authorList>
            <person name="Franch-Gras L."/>
            <person name="Hahn C."/>
            <person name="Garcia-Roger E.M."/>
            <person name="Carmona M.J."/>
            <person name="Serra M."/>
            <person name="Gomez A."/>
        </authorList>
    </citation>
    <scope>NUCLEOTIDE SEQUENCE [LARGE SCALE GENOMIC DNA]</scope>
    <source>
        <strain evidence="8">HYR1</strain>
    </source>
</reference>
<sequence length="326" mass="37728">MNNQKLRNKVLLIFCLGSPLGTGVSYLIGIVSKNVYPHDWRFSMRITPVYTFLVLIAVFVGYQEPARDLVSIEQLDSTEEHFSITKRTNSKHFLDDLKILFTKKTYILLMFTWTTNLAAYVGFSWWSPTIIDYSLKNQRLPYNLDDIKTAYSILQALCGVLGLLIPYQASAFFKRKSIKFAKTDCFFMAGGFFASSILLFVYLATIHFDAYFSLYIYMIMIVCFNLCWILEKNIFLDIVQPNLRSTANSLIIFVLHLFGDSASPYWIGLIVDKCLEYKTQNTMSQLLYCSTLSVYPLIFLYFMSGAFSLFMSFTFLNDKQNVQRNF</sequence>
<protein>
    <submittedName>
        <fullName evidence="8">Spinster</fullName>
    </submittedName>
</protein>